<evidence type="ECO:0000256" key="1">
    <source>
        <dbReference type="SAM" id="MobiDB-lite"/>
    </source>
</evidence>
<dbReference type="AlphaFoldDB" id="A0A858Q5I2"/>
<proteinExistence type="predicted"/>
<dbReference type="EMBL" id="CP046565">
    <property type="protein sequence ID" value="QJD29089.1"/>
    <property type="molecule type" value="Genomic_DNA"/>
</dbReference>
<name>A0A858Q5I2_9GAMM</name>
<dbReference type="KEGG" id="metu:GNH96_03295"/>
<protein>
    <submittedName>
        <fullName evidence="3">ISNCY family transposase</fullName>
    </submittedName>
</protein>
<evidence type="ECO:0000313" key="3">
    <source>
        <dbReference type="EMBL" id="QJD29089.1"/>
    </source>
</evidence>
<sequence length="441" mass="49692">MTERMVTMSAKELGRLELVREVAAKRMKVAQAAGRLGLSPRQIKRLVRAYRQAGAEGLVSRRRGKPSNHRFDEDFKAKVLARVREDYPDFGPTLAAEYLRAEGLSVSKETLRQWMHHAGLWQAKSARVKRSHPPRLRRPRLGELVQIDGSPHDWFEGRGPRCTLIAFIDDATSRVMYARFVPADSKSNGVETSQAYLAALHTYVEAYGCPAALYSDRHGIFTKHDPEDAEPTQFQRATAALGIETIQALTPQAKGRVERLFQTLQDRLVKALRLAGIGDMEAANAFLPGYLARHNARFTVAPRDPQDAHLPYTGSREALSRTCALHHRRQLSKDLVLSFQRQRYVVQTGGQPRYALRKQTVTVVVYPDRPIELVHGEEVLPYKVFDPEQHVPHPVDDKTLDARVDAILKARPARAKYRPAPNHPWRGAPPTPSNVSRLTTP</sequence>
<dbReference type="Gene3D" id="3.30.420.10">
    <property type="entry name" value="Ribonuclease H-like superfamily/Ribonuclease H"/>
    <property type="match status" value="1"/>
</dbReference>
<dbReference type="PANTHER" id="PTHR35004:SF7">
    <property type="entry name" value="INTEGRASE PROTEIN"/>
    <property type="match status" value="1"/>
</dbReference>
<dbReference type="InterPro" id="IPR036397">
    <property type="entry name" value="RNaseH_sf"/>
</dbReference>
<organism evidence="3 4">
    <name type="scientific">Methylococcus geothermalis</name>
    <dbReference type="NCBI Taxonomy" id="2681310"/>
    <lineage>
        <taxon>Bacteria</taxon>
        <taxon>Pseudomonadati</taxon>
        <taxon>Pseudomonadota</taxon>
        <taxon>Gammaproteobacteria</taxon>
        <taxon>Methylococcales</taxon>
        <taxon>Methylococcaceae</taxon>
        <taxon>Methylococcus</taxon>
    </lineage>
</organism>
<dbReference type="PROSITE" id="PS50994">
    <property type="entry name" value="INTEGRASE"/>
    <property type="match status" value="1"/>
</dbReference>
<dbReference type="GO" id="GO:0015074">
    <property type="term" value="P:DNA integration"/>
    <property type="evidence" value="ECO:0007669"/>
    <property type="project" value="InterPro"/>
</dbReference>
<dbReference type="PANTHER" id="PTHR35004">
    <property type="entry name" value="TRANSPOSASE RV3428C-RELATED"/>
    <property type="match status" value="1"/>
</dbReference>
<dbReference type="Proteomes" id="UP000503004">
    <property type="component" value="Chromosome"/>
</dbReference>
<dbReference type="InterPro" id="IPR001584">
    <property type="entry name" value="Integrase_cat-core"/>
</dbReference>
<dbReference type="InterPro" id="IPR012337">
    <property type="entry name" value="RNaseH-like_sf"/>
</dbReference>
<evidence type="ECO:0000313" key="4">
    <source>
        <dbReference type="Proteomes" id="UP000503004"/>
    </source>
</evidence>
<feature type="domain" description="Integrase catalytic" evidence="2">
    <location>
        <begin position="135"/>
        <end position="319"/>
    </location>
</feature>
<dbReference type="InterPro" id="IPR047797">
    <property type="entry name" value="ISNCY_transpos"/>
</dbReference>
<keyword evidence="4" id="KW-1185">Reference proteome</keyword>
<dbReference type="NCBIfam" id="NF033594">
    <property type="entry name" value="transpos_ISNCY_2"/>
    <property type="match status" value="1"/>
</dbReference>
<evidence type="ECO:0000259" key="2">
    <source>
        <dbReference type="PROSITE" id="PS50994"/>
    </source>
</evidence>
<gene>
    <name evidence="3" type="ORF">GNH96_03295</name>
</gene>
<accession>A0A858Q5I2</accession>
<dbReference type="GO" id="GO:0003676">
    <property type="term" value="F:nucleic acid binding"/>
    <property type="evidence" value="ECO:0007669"/>
    <property type="project" value="InterPro"/>
</dbReference>
<dbReference type="Pfam" id="PF13565">
    <property type="entry name" value="HTH_32"/>
    <property type="match status" value="1"/>
</dbReference>
<dbReference type="SUPFAM" id="SSF53098">
    <property type="entry name" value="Ribonuclease H-like"/>
    <property type="match status" value="1"/>
</dbReference>
<dbReference type="SUPFAM" id="SSF46689">
    <property type="entry name" value="Homeodomain-like"/>
    <property type="match status" value="1"/>
</dbReference>
<feature type="region of interest" description="Disordered" evidence="1">
    <location>
        <begin position="415"/>
        <end position="441"/>
    </location>
</feature>
<dbReference type="InterPro" id="IPR009057">
    <property type="entry name" value="Homeodomain-like_sf"/>
</dbReference>
<reference evidence="4" key="1">
    <citation type="submission" date="2019-12" db="EMBL/GenBank/DDBJ databases">
        <authorList>
            <person name="Awala S.I."/>
            <person name="Rhee S.K."/>
        </authorList>
    </citation>
    <scope>NUCLEOTIDE SEQUENCE [LARGE SCALE GENOMIC DNA]</scope>
    <source>
        <strain evidence="4">IM1</strain>
    </source>
</reference>